<feature type="signal peptide" evidence="1">
    <location>
        <begin position="1"/>
        <end position="21"/>
    </location>
</feature>
<name>A0A0L0BYB2_LUCCU</name>
<proteinExistence type="predicted"/>
<protein>
    <submittedName>
        <fullName evidence="2">Uncharacterized protein</fullName>
    </submittedName>
</protein>
<gene>
    <name evidence="2" type="ORF">FF38_11897</name>
</gene>
<dbReference type="EMBL" id="JRES01001160">
    <property type="protein sequence ID" value="KNC25028.1"/>
    <property type="molecule type" value="Genomic_DNA"/>
</dbReference>
<reference evidence="2 3" key="1">
    <citation type="journal article" date="2015" name="Nat. Commun.">
        <title>Lucilia cuprina genome unlocks parasitic fly biology to underpin future interventions.</title>
        <authorList>
            <person name="Anstead C.A."/>
            <person name="Korhonen P.K."/>
            <person name="Young N.D."/>
            <person name="Hall R.S."/>
            <person name="Jex A.R."/>
            <person name="Murali S.C."/>
            <person name="Hughes D.S."/>
            <person name="Lee S.F."/>
            <person name="Perry T."/>
            <person name="Stroehlein A.J."/>
            <person name="Ansell B.R."/>
            <person name="Breugelmans B."/>
            <person name="Hofmann A."/>
            <person name="Qu J."/>
            <person name="Dugan S."/>
            <person name="Lee S.L."/>
            <person name="Chao H."/>
            <person name="Dinh H."/>
            <person name="Han Y."/>
            <person name="Doddapaneni H.V."/>
            <person name="Worley K.C."/>
            <person name="Muzny D.M."/>
            <person name="Ioannidis P."/>
            <person name="Waterhouse R.M."/>
            <person name="Zdobnov E.M."/>
            <person name="James P.J."/>
            <person name="Bagnall N.H."/>
            <person name="Kotze A.C."/>
            <person name="Gibbs R.A."/>
            <person name="Richards S."/>
            <person name="Batterham P."/>
            <person name="Gasser R.B."/>
        </authorList>
    </citation>
    <scope>NUCLEOTIDE SEQUENCE [LARGE SCALE GENOMIC DNA]</scope>
    <source>
        <strain evidence="2 3">LS</strain>
        <tissue evidence="2">Full body</tissue>
    </source>
</reference>
<evidence type="ECO:0000313" key="2">
    <source>
        <dbReference type="EMBL" id="KNC25028.1"/>
    </source>
</evidence>
<sequence>MMTAKVIQLSSSCSVITVALAVLSSTAAPVAPLSLNKDVVKADVTVLRESLTLTFDVEVEDEDAVEGKNVRDVVNDNDAFVVAVAAVVIVVEVVAVNNNEDEVVDDDDEDDDDVDTDEASLAAFVKILCIAGDVIKVEGNFVDSTKVAAAVLTFSVLKAALIKIIKSETKRRSKFWAHNNIQSGITQNQGILGFK</sequence>
<keyword evidence="3" id="KW-1185">Reference proteome</keyword>
<accession>A0A0L0BYB2</accession>
<dbReference type="Proteomes" id="UP000037069">
    <property type="component" value="Unassembled WGS sequence"/>
</dbReference>
<comment type="caution">
    <text evidence="2">The sequence shown here is derived from an EMBL/GenBank/DDBJ whole genome shotgun (WGS) entry which is preliminary data.</text>
</comment>
<evidence type="ECO:0000256" key="1">
    <source>
        <dbReference type="SAM" id="SignalP"/>
    </source>
</evidence>
<dbReference type="AlphaFoldDB" id="A0A0L0BYB2"/>
<evidence type="ECO:0000313" key="3">
    <source>
        <dbReference type="Proteomes" id="UP000037069"/>
    </source>
</evidence>
<feature type="chain" id="PRO_5005535468" evidence="1">
    <location>
        <begin position="22"/>
        <end position="195"/>
    </location>
</feature>
<organism evidence="2 3">
    <name type="scientific">Lucilia cuprina</name>
    <name type="common">Green bottle fly</name>
    <name type="synonym">Australian sheep blowfly</name>
    <dbReference type="NCBI Taxonomy" id="7375"/>
    <lineage>
        <taxon>Eukaryota</taxon>
        <taxon>Metazoa</taxon>
        <taxon>Ecdysozoa</taxon>
        <taxon>Arthropoda</taxon>
        <taxon>Hexapoda</taxon>
        <taxon>Insecta</taxon>
        <taxon>Pterygota</taxon>
        <taxon>Neoptera</taxon>
        <taxon>Endopterygota</taxon>
        <taxon>Diptera</taxon>
        <taxon>Brachycera</taxon>
        <taxon>Muscomorpha</taxon>
        <taxon>Oestroidea</taxon>
        <taxon>Calliphoridae</taxon>
        <taxon>Luciliinae</taxon>
        <taxon>Lucilia</taxon>
    </lineage>
</organism>
<keyword evidence="1" id="KW-0732">Signal</keyword>